<dbReference type="PANTHER" id="PTHR24024">
    <property type="entry name" value="PULMONARY SURFACTANT-ASSOCIATED PROTEIN A"/>
    <property type="match status" value="1"/>
</dbReference>
<dbReference type="RefSeq" id="XP_022292600.1">
    <property type="nucleotide sequence ID" value="XM_022436892.1"/>
</dbReference>
<reference evidence="2 3" key="1">
    <citation type="submission" date="2025-04" db="UniProtKB">
        <authorList>
            <consortium name="RefSeq"/>
        </authorList>
    </citation>
    <scope>IDENTIFICATION</scope>
    <source>
        <tissue evidence="2 3">Whole sample</tissue>
    </source>
</reference>
<name>A0A8B8ANH0_CRAVI</name>
<accession>A0A8B8ANH0</accession>
<evidence type="ECO:0000313" key="3">
    <source>
        <dbReference type="RefSeq" id="XP_022292601.1"/>
    </source>
</evidence>
<dbReference type="OrthoDB" id="6127486at2759"/>
<keyword evidence="1" id="KW-1185">Reference proteome</keyword>
<proteinExistence type="predicted"/>
<dbReference type="AlphaFoldDB" id="A0A8B8ANH0"/>
<evidence type="ECO:0000313" key="1">
    <source>
        <dbReference type="Proteomes" id="UP000694844"/>
    </source>
</evidence>
<dbReference type="GO" id="GO:0005615">
    <property type="term" value="C:extracellular space"/>
    <property type="evidence" value="ECO:0007669"/>
    <property type="project" value="TreeGrafter"/>
</dbReference>
<dbReference type="PANTHER" id="PTHR24024:SF18">
    <property type="entry name" value="SHORT-CHAIN COLLAGEN C4-LIKE"/>
    <property type="match status" value="1"/>
</dbReference>
<evidence type="ECO:0000313" key="2">
    <source>
        <dbReference type="RefSeq" id="XP_022292600.1"/>
    </source>
</evidence>
<dbReference type="RefSeq" id="XP_022292601.1">
    <property type="nucleotide sequence ID" value="XM_022436893.1"/>
</dbReference>
<dbReference type="KEGG" id="cvn:111103553"/>
<sequence>MGISSGFLYRSRNFTHMEKSPLPVKMNYIFVLLMIWATLAKMNTGSSVVYTRWGKETCPSGAELVLSGFTGGSWYDHRGAAVEPLCLPKDPQWGVYKNGVDKWRAFVFGAEYETQTFTGSTVSLQHHDVPCAVCLTRGRSVIKMFPARRTCYSGWKLEYQGYLMAGYHSFPAGTQYTCIDSNADTLHGGQSEKNGMLFYYVEARCGSLKCPPYVEGRELTCVVCSKE</sequence>
<protein>
    <submittedName>
        <fullName evidence="2 3">Short-chain collagen C4-like isoform X1</fullName>
    </submittedName>
</protein>
<organism evidence="1 3">
    <name type="scientific">Crassostrea virginica</name>
    <name type="common">Eastern oyster</name>
    <dbReference type="NCBI Taxonomy" id="6565"/>
    <lineage>
        <taxon>Eukaryota</taxon>
        <taxon>Metazoa</taxon>
        <taxon>Spiralia</taxon>
        <taxon>Lophotrochozoa</taxon>
        <taxon>Mollusca</taxon>
        <taxon>Bivalvia</taxon>
        <taxon>Autobranchia</taxon>
        <taxon>Pteriomorphia</taxon>
        <taxon>Ostreida</taxon>
        <taxon>Ostreoidea</taxon>
        <taxon>Ostreidae</taxon>
        <taxon>Crassostrea</taxon>
    </lineage>
</organism>
<dbReference type="Proteomes" id="UP000694844">
    <property type="component" value="Chromosome 7"/>
</dbReference>
<gene>
    <name evidence="2 3" type="primary">LOC111103553</name>
</gene>
<dbReference type="InterPro" id="IPR051077">
    <property type="entry name" value="Ca-dependent_lectin"/>
</dbReference>
<dbReference type="GeneID" id="111103553"/>